<feature type="domain" description="DUF4209" evidence="2">
    <location>
        <begin position="472"/>
        <end position="560"/>
    </location>
</feature>
<dbReference type="OrthoDB" id="5519791at2"/>
<proteinExistence type="predicted"/>
<evidence type="ECO:0000259" key="2">
    <source>
        <dbReference type="Pfam" id="PF13910"/>
    </source>
</evidence>
<comment type="caution">
    <text evidence="3">The sequence shown here is derived from an EMBL/GenBank/DDBJ whole genome shotgun (WGS) entry which is preliminary data.</text>
</comment>
<name>A0A1E5FDF9_VIBSP</name>
<dbReference type="InterPro" id="IPR025209">
    <property type="entry name" value="DUF4209"/>
</dbReference>
<sequence length="570" mass="66034">MQASQFIQIIKNEFESGVKDHMPEWSIAYQLINLREVHSPQLTTDQTLIIEALVFITSHRIQHGKLTLRYVENFPSLKFDKEQIKSVETFVKELDNVWLTAKFYDVLWSNMSEKKADYIMNCVSAYIRFPLVEILHTIEYWERGLFLAGTAKLKQQQSLIVGTLIQEALNNNNSFVIVRMLNQHKLLGMYAIELVDVLKSQIKNEIQKRGHWIAVEYWNLILDMGNKYNSLKSKKSSYIQSKAHALCSLAEHNKKINNIHVASDNYREAVIGLKSLSNDYKISHNIDEEIQKIERNLVDLRLQIEEQFKKIAQPIKVDISKEVEIAEDLIQGENLEELLQIPDLEYRHFYKVQRRVHKKEGGSFLNHLIGGSSYSDNDGRVLGTFDSTSEEVKKIECYRMLIEYSGKQAASYILPALRKFKKIKSLDEEEFYKLARSCSMVPDDQKRLMGKALWHGYREDFSTSIMLLCPLVESILRNILKESDIPTVDIDRVSESEKSMNKLLDIAKEKKILNQEVIFKIEAIFVSNFGLNFRNKVAHGLVSDNSASSLYATYVWWLCLKWVIIYSPGG</sequence>
<protein>
    <recommendedName>
        <fullName evidence="2">DUF4209 domain-containing protein</fullName>
    </recommendedName>
</protein>
<evidence type="ECO:0000256" key="1">
    <source>
        <dbReference type="SAM" id="Coils"/>
    </source>
</evidence>
<gene>
    <name evidence="3" type="ORF">A142_08945</name>
</gene>
<dbReference type="Pfam" id="PF13910">
    <property type="entry name" value="DUF4209"/>
    <property type="match status" value="1"/>
</dbReference>
<accession>A0A1E5FDF9</accession>
<dbReference type="AlphaFoldDB" id="A0A1E5FDF9"/>
<feature type="coiled-coil region" evidence="1">
    <location>
        <begin position="283"/>
        <end position="310"/>
    </location>
</feature>
<evidence type="ECO:0000313" key="3">
    <source>
        <dbReference type="EMBL" id="OEF87621.1"/>
    </source>
</evidence>
<dbReference type="RefSeq" id="WP_019826129.1">
    <property type="nucleotide sequence ID" value="NZ_AJZD02000288.1"/>
</dbReference>
<evidence type="ECO:0000313" key="4">
    <source>
        <dbReference type="Proteomes" id="UP000094802"/>
    </source>
</evidence>
<dbReference type="Proteomes" id="UP000094802">
    <property type="component" value="Unassembled WGS sequence"/>
</dbReference>
<organism evidence="3 4">
    <name type="scientific">Vibrio splendidus 12E03</name>
    <dbReference type="NCBI Taxonomy" id="1191305"/>
    <lineage>
        <taxon>Bacteria</taxon>
        <taxon>Pseudomonadati</taxon>
        <taxon>Pseudomonadota</taxon>
        <taxon>Gammaproteobacteria</taxon>
        <taxon>Vibrionales</taxon>
        <taxon>Vibrionaceae</taxon>
        <taxon>Vibrio</taxon>
    </lineage>
</organism>
<keyword evidence="1" id="KW-0175">Coiled coil</keyword>
<dbReference type="EMBL" id="AJZD02000288">
    <property type="protein sequence ID" value="OEF87621.1"/>
    <property type="molecule type" value="Genomic_DNA"/>
</dbReference>
<reference evidence="3 4" key="1">
    <citation type="journal article" date="2012" name="Science">
        <title>Ecological populations of bacteria act as socially cohesive units of antibiotic production and resistance.</title>
        <authorList>
            <person name="Cordero O.X."/>
            <person name="Wildschutte H."/>
            <person name="Kirkup B."/>
            <person name="Proehl S."/>
            <person name="Ngo L."/>
            <person name="Hussain F."/>
            <person name="Le Roux F."/>
            <person name="Mincer T."/>
            <person name="Polz M.F."/>
        </authorList>
    </citation>
    <scope>NUCLEOTIDE SEQUENCE [LARGE SCALE GENOMIC DNA]</scope>
    <source>
        <strain evidence="3 4">12E03</strain>
    </source>
</reference>